<sequence length="402" mass="47629">MPRIEYQLAAIVLKKDECNKMMTRINAIIKKRAGLSKSTPNFIIYEKDLLGAKHIYDLQIEMLCKNLIYQGNGNEKLKLFFKIKLIQEQNKIWTLRCPGEIKVTGNRKNNWIFDALKILDNEEIKLCNHEIIGIHNNHRIKGGTIDLLDILDKKFINTSAASRKSKDIMFIEDLLEADGINMLKWKHLIKEKGLNTKGRIPKWFKNIESTLLEDKEGISRKIKNNYISVIQKKNININYFDENEKISKNQIITWNDLNEFPLFVEDRKKSFSKHYKRIGRHLIMDGDEYDLHNSPNLIPCEGCFRNIGKKKEKKECLIYINNDFSRKIEKRKENEFIKPYETLNNILKKNTWLRNQMEEERVDTAFNKRIEIIKKIKKNNNILKKKKKKKKKIIIDPLLSQK</sequence>
<proteinExistence type="predicted"/>
<protein>
    <submittedName>
        <fullName evidence="1">Uncharacterized protein</fullName>
    </submittedName>
</protein>
<gene>
    <name evidence="1" type="ORF">RhiirA4_424850</name>
</gene>
<keyword evidence="2" id="KW-1185">Reference proteome</keyword>
<dbReference type="EMBL" id="LLXI01001100">
    <property type="protein sequence ID" value="PKY51900.1"/>
    <property type="molecule type" value="Genomic_DNA"/>
</dbReference>
<organism evidence="1 2">
    <name type="scientific">Rhizophagus irregularis</name>
    <dbReference type="NCBI Taxonomy" id="588596"/>
    <lineage>
        <taxon>Eukaryota</taxon>
        <taxon>Fungi</taxon>
        <taxon>Fungi incertae sedis</taxon>
        <taxon>Mucoromycota</taxon>
        <taxon>Glomeromycotina</taxon>
        <taxon>Glomeromycetes</taxon>
        <taxon>Glomerales</taxon>
        <taxon>Glomeraceae</taxon>
        <taxon>Rhizophagus</taxon>
    </lineage>
</organism>
<dbReference type="Proteomes" id="UP000234323">
    <property type="component" value="Unassembled WGS sequence"/>
</dbReference>
<comment type="caution">
    <text evidence="1">The sequence shown here is derived from an EMBL/GenBank/DDBJ whole genome shotgun (WGS) entry which is preliminary data.</text>
</comment>
<accession>A0A2I1GZ50</accession>
<reference evidence="1 2" key="1">
    <citation type="submission" date="2015-10" db="EMBL/GenBank/DDBJ databases">
        <title>Genome analyses suggest a sexual origin of heterokaryosis in a supposedly ancient asexual fungus.</title>
        <authorList>
            <person name="Ropars J."/>
            <person name="Sedzielewska K."/>
            <person name="Noel J."/>
            <person name="Charron P."/>
            <person name="Farinelli L."/>
            <person name="Marton T."/>
            <person name="Kruger M."/>
            <person name="Pelin A."/>
            <person name="Brachmann A."/>
            <person name="Corradi N."/>
        </authorList>
    </citation>
    <scope>NUCLEOTIDE SEQUENCE [LARGE SCALE GENOMIC DNA]</scope>
    <source>
        <strain evidence="1 2">A4</strain>
    </source>
</reference>
<dbReference type="AlphaFoldDB" id="A0A2I1GZ50"/>
<evidence type="ECO:0000313" key="1">
    <source>
        <dbReference type="EMBL" id="PKY51900.1"/>
    </source>
</evidence>
<dbReference type="VEuPathDB" id="FungiDB:RhiirA1_497925"/>
<evidence type="ECO:0000313" key="2">
    <source>
        <dbReference type="Proteomes" id="UP000234323"/>
    </source>
</evidence>
<name>A0A2I1GZ50_9GLOM</name>
<dbReference type="VEuPathDB" id="FungiDB:FUN_009657"/>